<reference evidence="12 13" key="1">
    <citation type="submission" date="2019-11" db="EMBL/GenBank/DDBJ databases">
        <title>Type strains purchased from KCTC, JCM and DSMZ.</title>
        <authorList>
            <person name="Lu H."/>
        </authorList>
    </citation>
    <scope>NUCLEOTIDE SEQUENCE [LARGE SCALE GENOMIC DNA]</scope>
    <source>
        <strain evidence="12 13">DSM 103461</strain>
    </source>
</reference>
<gene>
    <name evidence="12" type="ORF">GM655_01345</name>
</gene>
<evidence type="ECO:0000256" key="8">
    <source>
        <dbReference type="SAM" id="SignalP"/>
    </source>
</evidence>
<evidence type="ECO:0000256" key="6">
    <source>
        <dbReference type="ARBA" id="ARBA00022833"/>
    </source>
</evidence>
<keyword evidence="3" id="KW-0479">Metal-binding</keyword>
<evidence type="ECO:0000256" key="3">
    <source>
        <dbReference type="ARBA" id="ARBA00022723"/>
    </source>
</evidence>
<evidence type="ECO:0000256" key="5">
    <source>
        <dbReference type="ARBA" id="ARBA00022801"/>
    </source>
</evidence>
<feature type="chain" id="PRO_5046756730" evidence="8">
    <location>
        <begin position="27"/>
        <end position="751"/>
    </location>
</feature>
<dbReference type="InterPro" id="IPR023612">
    <property type="entry name" value="Peptidase_M4"/>
</dbReference>
<name>A0ABW9SHW2_9BURK</name>
<keyword evidence="6" id="KW-0862">Zinc</keyword>
<dbReference type="PANTHER" id="PTHR33794">
    <property type="entry name" value="BACILLOLYSIN"/>
    <property type="match status" value="1"/>
</dbReference>
<feature type="signal peptide" evidence="8">
    <location>
        <begin position="1"/>
        <end position="26"/>
    </location>
</feature>
<dbReference type="Pfam" id="PF01447">
    <property type="entry name" value="Peptidase_M4"/>
    <property type="match status" value="1"/>
</dbReference>
<dbReference type="EMBL" id="WNKW01000001">
    <property type="protein sequence ID" value="MTW31465.1"/>
    <property type="molecule type" value="Genomic_DNA"/>
</dbReference>
<dbReference type="SUPFAM" id="SSF55486">
    <property type="entry name" value="Metalloproteases ('zincins'), catalytic domain"/>
    <property type="match status" value="1"/>
</dbReference>
<keyword evidence="5" id="KW-0378">Hydrolase</keyword>
<evidence type="ECO:0000256" key="7">
    <source>
        <dbReference type="ARBA" id="ARBA00023049"/>
    </source>
</evidence>
<keyword evidence="13" id="KW-1185">Reference proteome</keyword>
<dbReference type="InterPro" id="IPR027268">
    <property type="entry name" value="Peptidase_M4/M1_CTD_sf"/>
</dbReference>
<organism evidence="12 13">
    <name type="scientific">Pseudoduganella danionis</name>
    <dbReference type="NCBI Taxonomy" id="1890295"/>
    <lineage>
        <taxon>Bacteria</taxon>
        <taxon>Pseudomonadati</taxon>
        <taxon>Pseudomonadota</taxon>
        <taxon>Betaproteobacteria</taxon>
        <taxon>Burkholderiales</taxon>
        <taxon>Oxalobacteraceae</taxon>
        <taxon>Telluria group</taxon>
        <taxon>Pseudoduganella</taxon>
    </lineage>
</organism>
<dbReference type="InterPro" id="IPR011096">
    <property type="entry name" value="FTP_domain"/>
</dbReference>
<dbReference type="PANTHER" id="PTHR33794:SF1">
    <property type="entry name" value="BACILLOLYSIN"/>
    <property type="match status" value="1"/>
</dbReference>
<keyword evidence="4 8" id="KW-0732">Signal</keyword>
<sequence>MMKPAPLSALWPLLATMAGYCTAAHAAPQLMAPPVTTLSPQQSSNLLTQLTAMDAARGLAPELSVRLSSQHPGAAGQKIVRTQHTYKGLRIFGSESVVVTDTAGTIVSVASTDRRAVSTGGLAPLAAADVPPAISPAEAIRIAASSVAPRGVDRWPPSAELLIFPIARSVRVPAAQSKQETELNAADVQEVIDRYALAYYVKTRMAQDNKPVYYDTIIDANTGAILAQWPALKTVVGSGNSQYNGVVPINTSVATSGFQMLDTTRGSGGKYGGMAITNANHSSADNPDPGNIYTNSSNSWGDGKQYVNGGSTTSANGQTAAVNALWGLMNTYDANRNALGWHSLDGNNTATYIAAHVDTSYDNAFYDDGCKCMYIGDGNHFNSLGAIDVIGHEMSHGVTAATADLVYAGESGGLNESNSDVGGEMVEAYARAGGTGGVIPASGNDWMMGTEISKNGQPLRWMYRPSKDGSSPDAWSSSLKYLDVHYSSGPNNRMFYFLAQGSKADPTSDYYSKYLTRTPAAMHGIGSDKAYRIWFKALTTKFTSTTGYADARAKVLEAAQELYGASSKEAIAVQRAYAAINVGDDIDEADGGGGEPQGTERIINGGFEDGINGWKGATAVIGSDPAQVAYEGTRYARMGGKGHTTNQVLTQSVNIPASATQATLSFATHIETGEVHPVAYDQLTVTLKDGAGKVVRTLARYSNKDAVAGYQLHSFDVLAQKGKTLTLSFAMHEDNSKPTFFVIDKVSLLTN</sequence>
<protein>
    <submittedName>
        <fullName evidence="12">M4 family peptidase</fullName>
    </submittedName>
</protein>
<evidence type="ECO:0000259" key="9">
    <source>
        <dbReference type="Pfam" id="PF01447"/>
    </source>
</evidence>
<dbReference type="Gene3D" id="2.60.120.260">
    <property type="entry name" value="Galactose-binding domain-like"/>
    <property type="match status" value="1"/>
</dbReference>
<evidence type="ECO:0000259" key="11">
    <source>
        <dbReference type="Pfam" id="PF07504"/>
    </source>
</evidence>
<evidence type="ECO:0000313" key="12">
    <source>
        <dbReference type="EMBL" id="MTW31465.1"/>
    </source>
</evidence>
<keyword evidence="2" id="KW-0645">Protease</keyword>
<keyword evidence="7" id="KW-0482">Metalloprotease</keyword>
<dbReference type="Proteomes" id="UP000735592">
    <property type="component" value="Unassembled WGS sequence"/>
</dbReference>
<evidence type="ECO:0000256" key="1">
    <source>
        <dbReference type="ARBA" id="ARBA00009388"/>
    </source>
</evidence>
<feature type="domain" description="Peptidase M4 C-terminal" evidence="10">
    <location>
        <begin position="403"/>
        <end position="582"/>
    </location>
</feature>
<feature type="domain" description="Peptidase M4" evidence="9">
    <location>
        <begin position="237"/>
        <end position="399"/>
    </location>
</feature>
<dbReference type="Gene3D" id="3.10.170.10">
    <property type="match status" value="1"/>
</dbReference>
<dbReference type="Gene3D" id="3.10.450.490">
    <property type="match status" value="1"/>
</dbReference>
<dbReference type="CDD" id="cd09597">
    <property type="entry name" value="M4_TLP"/>
    <property type="match status" value="1"/>
</dbReference>
<evidence type="ECO:0000256" key="4">
    <source>
        <dbReference type="ARBA" id="ARBA00022729"/>
    </source>
</evidence>
<feature type="domain" description="FTP" evidence="11">
    <location>
        <begin position="66"/>
        <end position="110"/>
    </location>
</feature>
<comment type="similarity">
    <text evidence="1">Belongs to the peptidase M4 family.</text>
</comment>
<comment type="caution">
    <text evidence="12">The sequence shown here is derived from an EMBL/GenBank/DDBJ whole genome shotgun (WGS) entry which is preliminary data.</text>
</comment>
<accession>A0ABW9SHW2</accession>
<evidence type="ECO:0000259" key="10">
    <source>
        <dbReference type="Pfam" id="PF02868"/>
    </source>
</evidence>
<dbReference type="PRINTS" id="PR00730">
    <property type="entry name" value="THERMOLYSIN"/>
</dbReference>
<dbReference type="InterPro" id="IPR050728">
    <property type="entry name" value="Zinc_Metalloprotease_M4"/>
</dbReference>
<evidence type="ECO:0000256" key="2">
    <source>
        <dbReference type="ARBA" id="ARBA00022670"/>
    </source>
</evidence>
<proteinExistence type="inferred from homology"/>
<dbReference type="Pfam" id="PF07504">
    <property type="entry name" value="FTP"/>
    <property type="match status" value="1"/>
</dbReference>
<dbReference type="InterPro" id="IPR001570">
    <property type="entry name" value="Peptidase_M4_C_domain"/>
</dbReference>
<evidence type="ECO:0000313" key="13">
    <source>
        <dbReference type="Proteomes" id="UP000735592"/>
    </source>
</evidence>
<dbReference type="Pfam" id="PF02868">
    <property type="entry name" value="Peptidase_M4_C"/>
    <property type="match status" value="1"/>
</dbReference>
<dbReference type="Gene3D" id="1.10.390.10">
    <property type="entry name" value="Neutral Protease Domain 2"/>
    <property type="match status" value="1"/>
</dbReference>
<dbReference type="InterPro" id="IPR013856">
    <property type="entry name" value="Peptidase_M4_domain"/>
</dbReference>